<evidence type="ECO:0000259" key="2">
    <source>
        <dbReference type="PROSITE" id="PS51387"/>
    </source>
</evidence>
<organism evidence="3 4">
    <name type="scientific">Desulfomonile tiedjei (strain ATCC 49306 / DSM 6799 / DCB-1)</name>
    <dbReference type="NCBI Taxonomy" id="706587"/>
    <lineage>
        <taxon>Bacteria</taxon>
        <taxon>Pseudomonadati</taxon>
        <taxon>Thermodesulfobacteriota</taxon>
        <taxon>Desulfomonilia</taxon>
        <taxon>Desulfomonilales</taxon>
        <taxon>Desulfomonilaceae</taxon>
        <taxon>Desulfomonile</taxon>
    </lineage>
</organism>
<dbReference type="InterPro" id="IPR036683">
    <property type="entry name" value="CO_DH_flav_C_dom_sf"/>
</dbReference>
<dbReference type="KEGG" id="dti:Desti_1837"/>
<gene>
    <name evidence="3" type="ordered locus">Desti_1837</name>
</gene>
<dbReference type="PROSITE" id="PS51387">
    <property type="entry name" value="FAD_PCMH"/>
    <property type="match status" value="1"/>
</dbReference>
<dbReference type="Gene3D" id="3.30.43.10">
    <property type="entry name" value="Uridine Diphospho-n-acetylenolpyruvylglucosamine Reductase, domain 2"/>
    <property type="match status" value="1"/>
</dbReference>
<sequence length="294" mass="31799">MKKFTYLVPKTLDEAISLHRSHGDGAMYVAGGTDVLVKVKSGKMAPDYLISLKHIPGQDRLRLNPDTGELHIGAFVTHRTLETSSLIKKHYPIIQDAVQHIGSVQIRNVATIGGNLVNAVPSADGAVPLIALDAAVSIYGTTGARSVDLIHFFEGPGKTVMEPGEILTEIVVPKQPARTGGAYQKFGRRAAMELPLIGVGVLLSLEEGSNRCIKARVSLGVAAPTPIRTLNAERYLVGKEITEEILDEAGQLAAEESRVRDSIRGLAWYRREMVGVFVKRMGMKCLERIGALEA</sequence>
<dbReference type="Gene3D" id="3.30.465.10">
    <property type="match status" value="1"/>
</dbReference>
<dbReference type="GO" id="GO:0016491">
    <property type="term" value="F:oxidoreductase activity"/>
    <property type="evidence" value="ECO:0007669"/>
    <property type="project" value="InterPro"/>
</dbReference>
<dbReference type="GO" id="GO:0071949">
    <property type="term" value="F:FAD binding"/>
    <property type="evidence" value="ECO:0007669"/>
    <property type="project" value="InterPro"/>
</dbReference>
<dbReference type="InterPro" id="IPR016167">
    <property type="entry name" value="FAD-bd_PCMH_sub1"/>
</dbReference>
<evidence type="ECO:0000256" key="1">
    <source>
        <dbReference type="ARBA" id="ARBA00022827"/>
    </source>
</evidence>
<dbReference type="RefSeq" id="WP_014809691.1">
    <property type="nucleotide sequence ID" value="NC_018025.1"/>
</dbReference>
<name>I4C4Q4_DESTA</name>
<keyword evidence="1" id="KW-0274">FAD</keyword>
<dbReference type="OrthoDB" id="9783813at2"/>
<keyword evidence="1" id="KW-0285">Flavoprotein</keyword>
<keyword evidence="4" id="KW-1185">Reference proteome</keyword>
<evidence type="ECO:0000313" key="4">
    <source>
        <dbReference type="Proteomes" id="UP000006055"/>
    </source>
</evidence>
<reference evidence="4" key="1">
    <citation type="submission" date="2012-06" db="EMBL/GenBank/DDBJ databases">
        <title>Complete sequence of chromosome of Desulfomonile tiedjei DSM 6799.</title>
        <authorList>
            <person name="Lucas S."/>
            <person name="Copeland A."/>
            <person name="Lapidus A."/>
            <person name="Glavina del Rio T."/>
            <person name="Dalin E."/>
            <person name="Tice H."/>
            <person name="Bruce D."/>
            <person name="Goodwin L."/>
            <person name="Pitluck S."/>
            <person name="Peters L."/>
            <person name="Ovchinnikova G."/>
            <person name="Zeytun A."/>
            <person name="Lu M."/>
            <person name="Kyrpides N."/>
            <person name="Mavromatis K."/>
            <person name="Ivanova N."/>
            <person name="Brettin T."/>
            <person name="Detter J.C."/>
            <person name="Han C."/>
            <person name="Larimer F."/>
            <person name="Land M."/>
            <person name="Hauser L."/>
            <person name="Markowitz V."/>
            <person name="Cheng J.-F."/>
            <person name="Hugenholtz P."/>
            <person name="Woyke T."/>
            <person name="Wu D."/>
            <person name="Spring S."/>
            <person name="Schroeder M."/>
            <person name="Brambilla E."/>
            <person name="Klenk H.-P."/>
            <person name="Eisen J.A."/>
        </authorList>
    </citation>
    <scope>NUCLEOTIDE SEQUENCE [LARGE SCALE GENOMIC DNA]</scope>
    <source>
        <strain evidence="4">ATCC 49306 / DSM 6799 / DCB-1</strain>
    </source>
</reference>
<dbReference type="Pfam" id="PF03450">
    <property type="entry name" value="CO_deh_flav_C"/>
    <property type="match status" value="1"/>
</dbReference>
<evidence type="ECO:0000313" key="3">
    <source>
        <dbReference type="EMBL" id="AFM24545.1"/>
    </source>
</evidence>
<dbReference type="PATRIC" id="fig|706587.4.peg.2112"/>
<dbReference type="Proteomes" id="UP000006055">
    <property type="component" value="Chromosome"/>
</dbReference>
<dbReference type="Pfam" id="PF00941">
    <property type="entry name" value="FAD_binding_5"/>
    <property type="match status" value="1"/>
</dbReference>
<dbReference type="InterPro" id="IPR051312">
    <property type="entry name" value="Diverse_Substr_Oxidored"/>
</dbReference>
<protein>
    <submittedName>
        <fullName evidence="3">Aerobic-type carbon monoxide dehydrogenase, middle subunit CoxM/CutM-like protein</fullName>
    </submittedName>
</protein>
<dbReference type="InterPro" id="IPR016166">
    <property type="entry name" value="FAD-bd_PCMH"/>
</dbReference>
<dbReference type="Gene3D" id="3.30.390.50">
    <property type="entry name" value="CO dehydrogenase flavoprotein, C-terminal domain"/>
    <property type="match status" value="1"/>
</dbReference>
<dbReference type="SUPFAM" id="SSF56176">
    <property type="entry name" value="FAD-binding/transporter-associated domain-like"/>
    <property type="match status" value="1"/>
</dbReference>
<dbReference type="HOGENOM" id="CLU_058050_0_1_7"/>
<dbReference type="InterPro" id="IPR016169">
    <property type="entry name" value="FAD-bd_PCMH_sub2"/>
</dbReference>
<proteinExistence type="predicted"/>
<dbReference type="InterPro" id="IPR036318">
    <property type="entry name" value="FAD-bd_PCMH-like_sf"/>
</dbReference>
<accession>I4C4Q4</accession>
<dbReference type="PANTHER" id="PTHR42659:SF9">
    <property type="entry name" value="XANTHINE DEHYDROGENASE FAD-BINDING SUBUNIT XDHB-RELATED"/>
    <property type="match status" value="1"/>
</dbReference>
<dbReference type="PANTHER" id="PTHR42659">
    <property type="entry name" value="XANTHINE DEHYDROGENASE SUBUNIT C-RELATED"/>
    <property type="match status" value="1"/>
</dbReference>
<feature type="domain" description="FAD-binding PCMH-type" evidence="2">
    <location>
        <begin position="1"/>
        <end position="177"/>
    </location>
</feature>
<dbReference type="AlphaFoldDB" id="I4C4Q4"/>
<dbReference type="SMART" id="SM01092">
    <property type="entry name" value="CO_deh_flav_C"/>
    <property type="match status" value="1"/>
</dbReference>
<dbReference type="InterPro" id="IPR002346">
    <property type="entry name" value="Mopterin_DH_FAD-bd"/>
</dbReference>
<dbReference type="STRING" id="706587.Desti_1837"/>
<dbReference type="SUPFAM" id="SSF55447">
    <property type="entry name" value="CO dehydrogenase flavoprotein C-terminal domain-like"/>
    <property type="match status" value="1"/>
</dbReference>
<dbReference type="EMBL" id="CP003360">
    <property type="protein sequence ID" value="AFM24545.1"/>
    <property type="molecule type" value="Genomic_DNA"/>
</dbReference>
<dbReference type="InterPro" id="IPR005107">
    <property type="entry name" value="CO_DH_flav_C"/>
</dbReference>
<dbReference type="eggNOG" id="COG1319">
    <property type="taxonomic scope" value="Bacteria"/>
</dbReference>